<feature type="region of interest" description="Disordered" evidence="1">
    <location>
        <begin position="1"/>
        <end position="37"/>
    </location>
</feature>
<sequence length="79" mass="8623">PCHRGTPTPPPSSKGHPMPNHHAQKPTLRLSRNGTEPLEIQLESTNPVTVQLQLDSPCTCQHPTQNRPGSYIDSDPGTH</sequence>
<accession>A0ABT1LN04</accession>
<dbReference type="EMBL" id="JANCLV010000004">
    <property type="protein sequence ID" value="MCP8999792.1"/>
    <property type="molecule type" value="Genomic_DNA"/>
</dbReference>
<keyword evidence="3" id="KW-1185">Reference proteome</keyword>
<evidence type="ECO:0000313" key="2">
    <source>
        <dbReference type="EMBL" id="MCP8999792.1"/>
    </source>
</evidence>
<feature type="region of interest" description="Disordered" evidence="1">
    <location>
        <begin position="57"/>
        <end position="79"/>
    </location>
</feature>
<proteinExistence type="predicted"/>
<feature type="non-terminal residue" evidence="2">
    <location>
        <position position="1"/>
    </location>
</feature>
<protein>
    <submittedName>
        <fullName evidence="2">Uncharacterized protein</fullName>
    </submittedName>
</protein>
<name>A0ABT1LN04_9MICC</name>
<reference evidence="2 3" key="1">
    <citation type="submission" date="2022-06" db="EMBL/GenBank/DDBJ databases">
        <title>Pseudarthrobacter sp. strain RMG13 Genome sequencing and assembly.</title>
        <authorList>
            <person name="Kim I."/>
        </authorList>
    </citation>
    <scope>NUCLEOTIDE SEQUENCE [LARGE SCALE GENOMIC DNA]</scope>
    <source>
        <strain evidence="2 3">RMG13</strain>
    </source>
</reference>
<dbReference type="Proteomes" id="UP001524318">
    <property type="component" value="Unassembled WGS sequence"/>
</dbReference>
<evidence type="ECO:0000256" key="1">
    <source>
        <dbReference type="SAM" id="MobiDB-lite"/>
    </source>
</evidence>
<dbReference type="RefSeq" id="WP_254749331.1">
    <property type="nucleotide sequence ID" value="NZ_JANCLV010000004.1"/>
</dbReference>
<comment type="caution">
    <text evidence="2">The sequence shown here is derived from an EMBL/GenBank/DDBJ whole genome shotgun (WGS) entry which is preliminary data.</text>
</comment>
<organism evidence="2 3">
    <name type="scientific">Pseudarthrobacter humi</name>
    <dbReference type="NCBI Taxonomy" id="2952523"/>
    <lineage>
        <taxon>Bacteria</taxon>
        <taxon>Bacillati</taxon>
        <taxon>Actinomycetota</taxon>
        <taxon>Actinomycetes</taxon>
        <taxon>Micrococcales</taxon>
        <taxon>Micrococcaceae</taxon>
        <taxon>Pseudarthrobacter</taxon>
    </lineage>
</organism>
<evidence type="ECO:0000313" key="3">
    <source>
        <dbReference type="Proteomes" id="UP001524318"/>
    </source>
</evidence>
<gene>
    <name evidence="2" type="ORF">NFC73_08620</name>
</gene>
<feature type="compositionally biased region" description="Polar residues" evidence="1">
    <location>
        <begin position="57"/>
        <end position="68"/>
    </location>
</feature>